<name>A0A1X0A5L3_MYCAN</name>
<protein>
    <submittedName>
        <fullName evidence="1">Uncharacterized protein</fullName>
    </submittedName>
</protein>
<organism evidence="1 2">
    <name type="scientific">Mycobacterium angelicum</name>
    <dbReference type="NCBI Taxonomy" id="470074"/>
    <lineage>
        <taxon>Bacteria</taxon>
        <taxon>Bacillati</taxon>
        <taxon>Actinomycetota</taxon>
        <taxon>Actinomycetes</taxon>
        <taxon>Mycobacteriales</taxon>
        <taxon>Mycobacteriaceae</taxon>
        <taxon>Mycobacterium</taxon>
    </lineage>
</organism>
<sequence>MECGFDSLSAVADAILYEGYLLYPYRRSSPKNRVRWQFGVLAPRPWLSPDADADTGVSGSADGWYQRSECLLEAPHSACIRVRLRFLHVHHRSVQRACADGEFEPVDQLDDGERRHLTFDDAVPREHEVVATIADLVDSSLVVDVRVPGAQTIEPLPQGAGRIIRTSQAISATIRLSISTAQAPFPLRTLYVTTENSDATTVSGVARRDALSASLVATHTLIGLDDGAFLSLLDPPAWATPAAKACRNIHTFPVLAGEPGRHDVMLSSPILLYDYPAVSPESPGDLFDAGEIDEILSLRTGTLTEQEKQEARATDPRAAAIIDRVDQMPREVMDRLHGAVRAMRPYRPAGPDVVTVDGVDIRAGSRVRLQPRRRGTDAHDIFLDGRTAVVEAVLLDTEDVWRIAVTLDDDEGADLNRWYGRFYYFGADEVSPLEAEVTVQQQESL</sequence>
<proteinExistence type="predicted"/>
<evidence type="ECO:0000313" key="2">
    <source>
        <dbReference type="Proteomes" id="UP000192284"/>
    </source>
</evidence>
<accession>A0A1X0A5L3</accession>
<dbReference type="Proteomes" id="UP000192284">
    <property type="component" value="Unassembled WGS sequence"/>
</dbReference>
<gene>
    <name evidence="1" type="ORF">BST12_03505</name>
</gene>
<dbReference type="RefSeq" id="WP_083111618.1">
    <property type="nucleotide sequence ID" value="NZ_JACKTS010000031.1"/>
</dbReference>
<reference evidence="1 2" key="1">
    <citation type="submission" date="2017-02" db="EMBL/GenBank/DDBJ databases">
        <title>The new phylogeny of genus Mycobacterium.</title>
        <authorList>
            <person name="Tortoli E."/>
            <person name="Trovato A."/>
            <person name="Cirillo D.M."/>
        </authorList>
    </citation>
    <scope>NUCLEOTIDE SEQUENCE [LARGE SCALE GENOMIC DNA]</scope>
    <source>
        <strain evidence="1 2">DSM 45057</strain>
    </source>
</reference>
<dbReference type="AlphaFoldDB" id="A0A1X0A5L3"/>
<keyword evidence="2" id="KW-1185">Reference proteome</keyword>
<dbReference type="OrthoDB" id="264096at2"/>
<comment type="caution">
    <text evidence="1">The sequence shown here is derived from an EMBL/GenBank/DDBJ whole genome shotgun (WGS) entry which is preliminary data.</text>
</comment>
<dbReference type="EMBL" id="MVHE01000003">
    <property type="protein sequence ID" value="ORA25360.1"/>
    <property type="molecule type" value="Genomic_DNA"/>
</dbReference>
<evidence type="ECO:0000313" key="1">
    <source>
        <dbReference type="EMBL" id="ORA25360.1"/>
    </source>
</evidence>